<dbReference type="InterPro" id="IPR050869">
    <property type="entry name" value="H3K4_H4K5_MeTrfase"/>
</dbReference>
<protein>
    <submittedName>
        <fullName evidence="2">SET and MYND domain-containing protein</fullName>
    </submittedName>
</protein>
<dbReference type="EMBL" id="JAPMOS010000012">
    <property type="protein sequence ID" value="KAJ4460542.1"/>
    <property type="molecule type" value="Genomic_DNA"/>
</dbReference>
<dbReference type="InterPro" id="IPR046341">
    <property type="entry name" value="SET_dom_sf"/>
</dbReference>
<feature type="domain" description="SET" evidence="1">
    <location>
        <begin position="75"/>
        <end position="175"/>
    </location>
</feature>
<proteinExistence type="predicted"/>
<dbReference type="Gene3D" id="2.170.270.10">
    <property type="entry name" value="SET domain"/>
    <property type="match status" value="1"/>
</dbReference>
<dbReference type="InterPro" id="IPR001214">
    <property type="entry name" value="SET_dom"/>
</dbReference>
<dbReference type="PANTHER" id="PTHR12197">
    <property type="entry name" value="HISTONE-LYSINE N-METHYLTRANSFERASE SMYD"/>
    <property type="match status" value="1"/>
</dbReference>
<dbReference type="SUPFAM" id="SSF82199">
    <property type="entry name" value="SET domain"/>
    <property type="match status" value="1"/>
</dbReference>
<name>A0ABQ8UMY6_9EUKA</name>
<dbReference type="CDD" id="cd20071">
    <property type="entry name" value="SET_SMYD"/>
    <property type="match status" value="1"/>
</dbReference>
<accession>A0ABQ8UMY6</accession>
<keyword evidence="3" id="KW-1185">Reference proteome</keyword>
<gene>
    <name evidence="2" type="ORF">PAPYR_3164</name>
</gene>
<organism evidence="2 3">
    <name type="scientific">Paratrimastix pyriformis</name>
    <dbReference type="NCBI Taxonomy" id="342808"/>
    <lineage>
        <taxon>Eukaryota</taxon>
        <taxon>Metamonada</taxon>
        <taxon>Preaxostyla</taxon>
        <taxon>Paratrimastigidae</taxon>
        <taxon>Paratrimastix</taxon>
    </lineage>
</organism>
<dbReference type="Proteomes" id="UP001141327">
    <property type="component" value="Unassembled WGS sequence"/>
</dbReference>
<comment type="caution">
    <text evidence="2">The sequence shown here is derived from an EMBL/GenBank/DDBJ whole genome shotgun (WGS) entry which is preliminary data.</text>
</comment>
<evidence type="ECO:0000313" key="2">
    <source>
        <dbReference type="EMBL" id="KAJ4460542.1"/>
    </source>
</evidence>
<sequence>MFQALGVPSTDLSELDWVALSFAQTILRPPENERDDDSDSVLLSHWGARTRAEVLDHLVDHAQSAPADLVDASQSSGQLIATALQKNPALMPHGSPLTLPSLVRRVQRGVLQWAFNAWGFNADPGHRGTALYLAPSLLNHSCDPNCAYHTVARGRMLVVARRNIPAGEQLTMSYLRDLAAPRSMRQTRLLRTWLFHCRCQRCAEPLNRSKDRLYEGCCCLACGGTCFAEQSGHWACDGCPDARPDRTRPHPFACRDTPALPLQSVPPCPLHPVALTPSEPPIDACWLPRPLDHRVSLLTNRPADRDEVARARAQLEAEVVRLIDGQAARDGWSSDTRARCMLGIGAPAIPEVAGVLYVPFLVGLLDQARVAFAQERPRPGEAGDDLPVVRWVDGALAQLAEGASSGLEDGPAMPWYPRPLPGAVQTCVLGNSGNEGKE</sequence>
<reference evidence="2" key="1">
    <citation type="journal article" date="2022" name="bioRxiv">
        <title>Genomics of Preaxostyla Flagellates Illuminates Evolutionary Transitions and the Path Towards Mitochondrial Loss.</title>
        <authorList>
            <person name="Novak L.V.F."/>
            <person name="Treitli S.C."/>
            <person name="Pyrih J."/>
            <person name="Halakuc P."/>
            <person name="Pipaliya S.V."/>
            <person name="Vacek V."/>
            <person name="Brzon O."/>
            <person name="Soukal P."/>
            <person name="Eme L."/>
            <person name="Dacks J.B."/>
            <person name="Karnkowska A."/>
            <person name="Elias M."/>
            <person name="Hampl V."/>
        </authorList>
    </citation>
    <scope>NUCLEOTIDE SEQUENCE</scope>
    <source>
        <strain evidence="2">RCP-MX</strain>
    </source>
</reference>
<dbReference type="PROSITE" id="PS50280">
    <property type="entry name" value="SET"/>
    <property type="match status" value="1"/>
</dbReference>
<evidence type="ECO:0000259" key="1">
    <source>
        <dbReference type="PROSITE" id="PS50280"/>
    </source>
</evidence>
<dbReference type="Pfam" id="PF00856">
    <property type="entry name" value="SET"/>
    <property type="match status" value="1"/>
</dbReference>
<evidence type="ECO:0000313" key="3">
    <source>
        <dbReference type="Proteomes" id="UP001141327"/>
    </source>
</evidence>